<keyword evidence="3" id="KW-1185">Reference proteome</keyword>
<organism evidence="2 3">
    <name type="scientific">Monilinia vaccinii-corymbosi</name>
    <dbReference type="NCBI Taxonomy" id="61207"/>
    <lineage>
        <taxon>Eukaryota</taxon>
        <taxon>Fungi</taxon>
        <taxon>Dikarya</taxon>
        <taxon>Ascomycota</taxon>
        <taxon>Pezizomycotina</taxon>
        <taxon>Leotiomycetes</taxon>
        <taxon>Helotiales</taxon>
        <taxon>Sclerotiniaceae</taxon>
        <taxon>Monilinia</taxon>
    </lineage>
</organism>
<evidence type="ECO:0000313" key="2">
    <source>
        <dbReference type="EMBL" id="QSZ36654.1"/>
    </source>
</evidence>
<evidence type="ECO:0000313" key="3">
    <source>
        <dbReference type="Proteomes" id="UP000672032"/>
    </source>
</evidence>
<dbReference type="OrthoDB" id="5945798at2759"/>
<protein>
    <submittedName>
        <fullName evidence="2">Uncharacterized protein</fullName>
    </submittedName>
</protein>
<name>A0A8A3PP08_9HELO</name>
<feature type="region of interest" description="Disordered" evidence="1">
    <location>
        <begin position="23"/>
        <end position="43"/>
    </location>
</feature>
<dbReference type="AlphaFoldDB" id="A0A8A3PP08"/>
<accession>A0A8A3PP08</accession>
<evidence type="ECO:0000256" key="1">
    <source>
        <dbReference type="SAM" id="MobiDB-lite"/>
    </source>
</evidence>
<sequence>MSPNFPNLLSTAFLTFSTCPLDPTADPSSTAPTDKESRGTPRNSYLLATISENMTLSTTPTFVCIDSTGTSFALSIILEAPLTPAQLEGSAPGNHFDIKKLKKGHTVVAPNPKRHGVGQGKQGILGKTIGDE</sequence>
<reference evidence="2" key="1">
    <citation type="submission" date="2020-10" db="EMBL/GenBank/DDBJ databases">
        <title>Genome Sequence of Monilinia vaccinii-corymbosi Sheds Light on Mummy Berry Disease Infection of Blueberry and Mating Type.</title>
        <authorList>
            <person name="Yow A.G."/>
            <person name="Zhang Y."/>
            <person name="Bansal K."/>
            <person name="Eacker S.M."/>
            <person name="Sullivan S."/>
            <person name="Liachko I."/>
            <person name="Cubeta M.A."/>
            <person name="Rollins J.A."/>
            <person name="Ashrafi H."/>
        </authorList>
    </citation>
    <scope>NUCLEOTIDE SEQUENCE</scope>
    <source>
        <strain evidence="2">RL-1</strain>
    </source>
</reference>
<dbReference type="Proteomes" id="UP000672032">
    <property type="component" value="Chromosome 7"/>
</dbReference>
<dbReference type="EMBL" id="CP063411">
    <property type="protein sequence ID" value="QSZ36654.1"/>
    <property type="molecule type" value="Genomic_DNA"/>
</dbReference>
<gene>
    <name evidence="2" type="ORF">DSL72_006535</name>
</gene>
<proteinExistence type="predicted"/>